<dbReference type="SUPFAM" id="SSF53474">
    <property type="entry name" value="alpha/beta-Hydrolases"/>
    <property type="match status" value="1"/>
</dbReference>
<dbReference type="InterPro" id="IPR029058">
    <property type="entry name" value="AB_hydrolase_fold"/>
</dbReference>
<keyword evidence="2" id="KW-0378">Hydrolase</keyword>
<dbReference type="PRINTS" id="PR00111">
    <property type="entry name" value="ABHYDROLASE"/>
</dbReference>
<name>A0AAU7PVQ1_9STRE</name>
<dbReference type="Gene3D" id="3.40.50.1820">
    <property type="entry name" value="alpha/beta hydrolase"/>
    <property type="match status" value="1"/>
</dbReference>
<gene>
    <name evidence="2" type="ORF">ABKA15_05255</name>
</gene>
<dbReference type="PANTHER" id="PTHR43798">
    <property type="entry name" value="MONOACYLGLYCEROL LIPASE"/>
    <property type="match status" value="1"/>
</dbReference>
<evidence type="ECO:0000259" key="1">
    <source>
        <dbReference type="Pfam" id="PF00561"/>
    </source>
</evidence>
<dbReference type="InterPro" id="IPR000073">
    <property type="entry name" value="AB_hydrolase_1"/>
</dbReference>
<dbReference type="AlphaFoldDB" id="A0AAU7PVQ1"/>
<sequence length="266" mass="30081">MSTAKGRTLYLNGKSMDYATFGKGQEPLIVIPGLGDGLDTVKSMAKSLSLVYKRLGKKYHVYVFSRINELPDEYSTKDMAADIAEAMNVLNIESAFVLGVSQGGMIAQYLTLDFPEKVKKLVLAVTTGHCTNLLEKRIKRWLLLAQEGTYSELMLDMAHVSYTRKSYSYLRYLYWFLGQFGKVKNQHRLVVQAQSCLHHQADLLEKIVCPTLIVGAVDDQVIGLEASYELEKRIPNNRLEILADCGHALYEKNKEFNQLLIEFLAE</sequence>
<dbReference type="Pfam" id="PF00561">
    <property type="entry name" value="Abhydrolase_1"/>
    <property type="match status" value="1"/>
</dbReference>
<dbReference type="EMBL" id="CP157941">
    <property type="protein sequence ID" value="XBS56441.1"/>
    <property type="molecule type" value="Genomic_DNA"/>
</dbReference>
<dbReference type="RefSeq" id="WP_049512174.1">
    <property type="nucleotide sequence ID" value="NZ_CP157941.1"/>
</dbReference>
<dbReference type="GO" id="GO:0047372">
    <property type="term" value="F:monoacylglycerol lipase activity"/>
    <property type="evidence" value="ECO:0007669"/>
    <property type="project" value="TreeGrafter"/>
</dbReference>
<proteinExistence type="predicted"/>
<dbReference type="InterPro" id="IPR050266">
    <property type="entry name" value="AB_hydrolase_sf"/>
</dbReference>
<protein>
    <submittedName>
        <fullName evidence="2">Alpha/beta hydrolase</fullName>
    </submittedName>
</protein>
<dbReference type="GO" id="GO:0046464">
    <property type="term" value="P:acylglycerol catabolic process"/>
    <property type="evidence" value="ECO:0007669"/>
    <property type="project" value="TreeGrafter"/>
</dbReference>
<dbReference type="GO" id="GO:0016020">
    <property type="term" value="C:membrane"/>
    <property type="evidence" value="ECO:0007669"/>
    <property type="project" value="TreeGrafter"/>
</dbReference>
<reference evidence="2" key="1">
    <citation type="submission" date="2024-06" db="EMBL/GenBank/DDBJ databases">
        <title>Complete genome sequence of Streptococcus sp. KHUD_010.</title>
        <authorList>
            <person name="Lee J.-H."/>
            <person name="Moon J.-H."/>
        </authorList>
    </citation>
    <scope>NUCLEOTIDE SEQUENCE</scope>
    <source>
        <strain evidence="2">KHUD_010</strain>
    </source>
</reference>
<organism evidence="2">
    <name type="scientific">Streptococcus sp. KHUD_010</name>
    <dbReference type="NCBI Taxonomy" id="3157339"/>
    <lineage>
        <taxon>Bacteria</taxon>
        <taxon>Bacillati</taxon>
        <taxon>Bacillota</taxon>
        <taxon>Bacilli</taxon>
        <taxon>Lactobacillales</taxon>
        <taxon>Streptococcaceae</taxon>
        <taxon>Streptococcus</taxon>
    </lineage>
</organism>
<feature type="domain" description="AB hydrolase-1" evidence="1">
    <location>
        <begin position="27"/>
        <end position="252"/>
    </location>
</feature>
<accession>A0AAU7PVQ1</accession>
<dbReference type="PANTHER" id="PTHR43798:SF33">
    <property type="entry name" value="HYDROLASE, PUTATIVE (AFU_ORTHOLOGUE AFUA_2G14860)-RELATED"/>
    <property type="match status" value="1"/>
</dbReference>
<evidence type="ECO:0000313" key="2">
    <source>
        <dbReference type="EMBL" id="XBS56441.1"/>
    </source>
</evidence>